<dbReference type="PANTHER" id="PTHR35525:SF3">
    <property type="entry name" value="BLL6575 PROTEIN"/>
    <property type="match status" value="1"/>
</dbReference>
<gene>
    <name evidence="2" type="ORF">GCM10023191_021530</name>
</gene>
<dbReference type="PANTHER" id="PTHR35525">
    <property type="entry name" value="BLL6575 PROTEIN"/>
    <property type="match status" value="1"/>
</dbReference>
<protein>
    <submittedName>
        <fullName evidence="2">CGNR zinc finger domain-containing protein</fullName>
    </submittedName>
</protein>
<dbReference type="EMBL" id="BAABHF010000015">
    <property type="protein sequence ID" value="GAA4489963.1"/>
    <property type="molecule type" value="Genomic_DNA"/>
</dbReference>
<dbReference type="InterPro" id="IPR010852">
    <property type="entry name" value="ABATE"/>
</dbReference>
<dbReference type="RefSeq" id="WP_345460958.1">
    <property type="nucleotide sequence ID" value="NZ_BAABHF010000015.1"/>
</dbReference>
<feature type="domain" description="Zinc finger CGNR" evidence="1">
    <location>
        <begin position="147"/>
        <end position="187"/>
    </location>
</feature>
<dbReference type="Gene3D" id="1.10.3300.10">
    <property type="entry name" value="Jann2411-like domain"/>
    <property type="match status" value="1"/>
</dbReference>
<keyword evidence="3" id="KW-1185">Reference proteome</keyword>
<evidence type="ECO:0000313" key="2">
    <source>
        <dbReference type="EMBL" id="GAA4489963.1"/>
    </source>
</evidence>
<dbReference type="SUPFAM" id="SSF160904">
    <property type="entry name" value="Jann2411-like"/>
    <property type="match status" value="1"/>
</dbReference>
<dbReference type="Pfam" id="PF11706">
    <property type="entry name" value="zf-CGNR"/>
    <property type="match status" value="1"/>
</dbReference>
<proteinExistence type="predicted"/>
<reference evidence="3" key="1">
    <citation type="journal article" date="2019" name="Int. J. Syst. Evol. Microbiol.">
        <title>The Global Catalogue of Microorganisms (GCM) 10K type strain sequencing project: providing services to taxonomists for standard genome sequencing and annotation.</title>
        <authorList>
            <consortium name="The Broad Institute Genomics Platform"/>
            <consortium name="The Broad Institute Genome Sequencing Center for Infectious Disease"/>
            <person name="Wu L."/>
            <person name="Ma J."/>
        </authorList>
    </citation>
    <scope>NUCLEOTIDE SEQUENCE [LARGE SCALE GENOMIC DNA]</scope>
    <source>
        <strain evidence="3">JCM 17933</strain>
    </source>
</reference>
<sequence>MASGDGSARIRRLRFDTGATWLDLVATVGDAYGETPVERLYDLARLREWLGAEGLLPRHDPGEDDLLRAHALREALRSLALATVRGNAWPAGDVARVNEFLRADVPLELQAEPAGPRVRPPATARESLGRVARQAAEHLTGPEAAMLGTCPDHDCGMLFLDPTGRRVWCAAEICGVRHRVREHRRRRAAG</sequence>
<accession>A0ABP8PQ14</accession>
<name>A0ABP8PQ14_9ACTN</name>
<dbReference type="Pfam" id="PF07336">
    <property type="entry name" value="ABATE"/>
    <property type="match status" value="1"/>
</dbReference>
<organism evidence="2 3">
    <name type="scientific">Actinoallomurus oryzae</name>
    <dbReference type="NCBI Taxonomy" id="502180"/>
    <lineage>
        <taxon>Bacteria</taxon>
        <taxon>Bacillati</taxon>
        <taxon>Actinomycetota</taxon>
        <taxon>Actinomycetes</taxon>
        <taxon>Streptosporangiales</taxon>
        <taxon>Thermomonosporaceae</taxon>
        <taxon>Actinoallomurus</taxon>
    </lineage>
</organism>
<dbReference type="Proteomes" id="UP001500503">
    <property type="component" value="Unassembled WGS sequence"/>
</dbReference>
<comment type="caution">
    <text evidence="2">The sequence shown here is derived from an EMBL/GenBank/DDBJ whole genome shotgun (WGS) entry which is preliminary data.</text>
</comment>
<dbReference type="InterPro" id="IPR023286">
    <property type="entry name" value="ABATE_dom_sf"/>
</dbReference>
<evidence type="ECO:0000313" key="3">
    <source>
        <dbReference type="Proteomes" id="UP001500503"/>
    </source>
</evidence>
<dbReference type="InterPro" id="IPR021005">
    <property type="entry name" value="Znf_CGNR"/>
</dbReference>
<evidence type="ECO:0000259" key="1">
    <source>
        <dbReference type="Pfam" id="PF11706"/>
    </source>
</evidence>